<dbReference type="PANTHER" id="PTHR23508:SF10">
    <property type="entry name" value="CARBOXYLIC ACID TRANSPORTER PROTEIN HOMOLOG"/>
    <property type="match status" value="1"/>
</dbReference>
<feature type="transmembrane region" description="Helical" evidence="5">
    <location>
        <begin position="44"/>
        <end position="63"/>
    </location>
</feature>
<feature type="transmembrane region" description="Helical" evidence="5">
    <location>
        <begin position="140"/>
        <end position="165"/>
    </location>
</feature>
<keyword evidence="2 5" id="KW-0812">Transmembrane</keyword>
<organism evidence="7 8">
    <name type="scientific">Paraburkholderia susongensis</name>
    <dbReference type="NCBI Taxonomy" id="1515439"/>
    <lineage>
        <taxon>Bacteria</taxon>
        <taxon>Pseudomonadati</taxon>
        <taxon>Pseudomonadota</taxon>
        <taxon>Betaproteobacteria</taxon>
        <taxon>Burkholderiales</taxon>
        <taxon>Burkholderiaceae</taxon>
        <taxon>Paraburkholderia</taxon>
    </lineage>
</organism>
<keyword evidence="8" id="KW-1185">Reference proteome</keyword>
<dbReference type="InterPro" id="IPR011701">
    <property type="entry name" value="MFS"/>
</dbReference>
<feature type="transmembrane region" description="Helical" evidence="5">
    <location>
        <begin position="177"/>
        <end position="197"/>
    </location>
</feature>
<proteinExistence type="predicted"/>
<feature type="transmembrane region" description="Helical" evidence="5">
    <location>
        <begin position="298"/>
        <end position="318"/>
    </location>
</feature>
<feature type="transmembrane region" description="Helical" evidence="5">
    <location>
        <begin position="83"/>
        <end position="103"/>
    </location>
</feature>
<evidence type="ECO:0000256" key="3">
    <source>
        <dbReference type="ARBA" id="ARBA00022989"/>
    </source>
</evidence>
<dbReference type="GO" id="GO:0046943">
    <property type="term" value="F:carboxylic acid transmembrane transporter activity"/>
    <property type="evidence" value="ECO:0007669"/>
    <property type="project" value="TreeGrafter"/>
</dbReference>
<evidence type="ECO:0000313" key="8">
    <source>
        <dbReference type="Proteomes" id="UP000193228"/>
    </source>
</evidence>
<reference evidence="8" key="1">
    <citation type="submission" date="2017-04" db="EMBL/GenBank/DDBJ databases">
        <authorList>
            <person name="Varghese N."/>
            <person name="Submissions S."/>
        </authorList>
    </citation>
    <scope>NUCLEOTIDE SEQUENCE [LARGE SCALE GENOMIC DNA]</scope>
    <source>
        <strain evidence="8">LMG 29540</strain>
    </source>
</reference>
<keyword evidence="4 5" id="KW-0472">Membrane</keyword>
<evidence type="ECO:0000256" key="2">
    <source>
        <dbReference type="ARBA" id="ARBA00022692"/>
    </source>
</evidence>
<keyword evidence="3 5" id="KW-1133">Transmembrane helix</keyword>
<feature type="transmembrane region" description="Helical" evidence="5">
    <location>
        <begin position="356"/>
        <end position="379"/>
    </location>
</feature>
<dbReference type="GO" id="GO:0005886">
    <property type="term" value="C:plasma membrane"/>
    <property type="evidence" value="ECO:0007669"/>
    <property type="project" value="TreeGrafter"/>
</dbReference>
<dbReference type="EMBL" id="FXAT01000013">
    <property type="protein sequence ID" value="SMG59528.1"/>
    <property type="molecule type" value="Genomic_DNA"/>
</dbReference>
<comment type="subcellular location">
    <subcellularLocation>
        <location evidence="1">Membrane</location>
        <topology evidence="1">Multi-pass membrane protein</topology>
    </subcellularLocation>
</comment>
<name>A0A1X7M043_9BURK</name>
<protein>
    <submittedName>
        <fullName evidence="7">Sugar phosphate permease</fullName>
    </submittedName>
</protein>
<dbReference type="InterPro" id="IPR020846">
    <property type="entry name" value="MFS_dom"/>
</dbReference>
<dbReference type="STRING" id="1515439.SAMN06265784_11392"/>
<evidence type="ECO:0000256" key="1">
    <source>
        <dbReference type="ARBA" id="ARBA00004141"/>
    </source>
</evidence>
<evidence type="ECO:0000256" key="4">
    <source>
        <dbReference type="ARBA" id="ARBA00023136"/>
    </source>
</evidence>
<dbReference type="Gene3D" id="1.20.1250.20">
    <property type="entry name" value="MFS general substrate transporter like domains"/>
    <property type="match status" value="2"/>
</dbReference>
<feature type="transmembrane region" description="Helical" evidence="5">
    <location>
        <begin position="391"/>
        <end position="413"/>
    </location>
</feature>
<feature type="transmembrane region" description="Helical" evidence="5">
    <location>
        <begin position="261"/>
        <end position="286"/>
    </location>
</feature>
<sequence>MRLGETAETRRLLFKGTIKETNVGMQATAAMGERYAQTPTVSRAYAWCVFALTFGLLLADYMSRQVLNAVFPLLKAHWSLTDTQLGSLSSIVSLMVGLLAFPLSILADRWGRVRSLFFMAMLWSLATLGCAVSANYGQMFAARLFIGVGEAAYGSVGLAVVLSVFPAHLRATLSGSFLAGGSFGSMLGMALSGIVAAHLGWRWSFVTMAVFGFVLALIYRVVVTEQRIAPGHMTGSRATGTRPPFAPRELARALFASKSIVFAYLGCGVQLILPGALFVWLPSYLLRAYDMPLDRASVVAAIFVLTSGVGLVVCGMLTDRISRHHPARKWMMAIVYCVISGAAFAVAFQLPPGNLQLTLIGVGMLVESGVCGPTGALVAELTPSRIHGTAMAIWALANNLLGLAAGPVIIGMLADRMGLHAALELIPLATVVSTLLFVAGRRLYSRDVARPAG</sequence>
<gene>
    <name evidence="7" type="ORF">SAMN06265784_11392</name>
</gene>
<feature type="domain" description="Major facilitator superfamily (MFS) profile" evidence="6">
    <location>
        <begin position="48"/>
        <end position="442"/>
    </location>
</feature>
<feature type="transmembrane region" description="Helical" evidence="5">
    <location>
        <begin position="330"/>
        <end position="350"/>
    </location>
</feature>
<feature type="transmembrane region" description="Helical" evidence="5">
    <location>
        <begin position="115"/>
        <end position="134"/>
    </location>
</feature>
<dbReference type="PROSITE" id="PS50850">
    <property type="entry name" value="MFS"/>
    <property type="match status" value="1"/>
</dbReference>
<dbReference type="PANTHER" id="PTHR23508">
    <property type="entry name" value="CARBOXYLIC ACID TRANSPORTER PROTEIN HOMOLOG"/>
    <property type="match status" value="1"/>
</dbReference>
<accession>A0A1X7M043</accession>
<evidence type="ECO:0000259" key="6">
    <source>
        <dbReference type="PROSITE" id="PS50850"/>
    </source>
</evidence>
<dbReference type="SUPFAM" id="SSF103473">
    <property type="entry name" value="MFS general substrate transporter"/>
    <property type="match status" value="1"/>
</dbReference>
<evidence type="ECO:0000256" key="5">
    <source>
        <dbReference type="SAM" id="Phobius"/>
    </source>
</evidence>
<evidence type="ECO:0000313" key="7">
    <source>
        <dbReference type="EMBL" id="SMG59528.1"/>
    </source>
</evidence>
<dbReference type="Proteomes" id="UP000193228">
    <property type="component" value="Unassembled WGS sequence"/>
</dbReference>
<dbReference type="InterPro" id="IPR036259">
    <property type="entry name" value="MFS_trans_sf"/>
</dbReference>
<feature type="transmembrane region" description="Helical" evidence="5">
    <location>
        <begin position="203"/>
        <end position="223"/>
    </location>
</feature>
<feature type="transmembrane region" description="Helical" evidence="5">
    <location>
        <begin position="419"/>
        <end position="440"/>
    </location>
</feature>
<dbReference type="Pfam" id="PF07690">
    <property type="entry name" value="MFS_1"/>
    <property type="match status" value="1"/>
</dbReference>
<dbReference type="AlphaFoldDB" id="A0A1X7M043"/>